<comment type="caution">
    <text evidence="2">The sequence shown here is derived from an EMBL/GenBank/DDBJ whole genome shotgun (WGS) entry which is preliminary data.</text>
</comment>
<dbReference type="AlphaFoldDB" id="E6QPK3"/>
<name>E6QPK3_9ZZZZ</name>
<feature type="compositionally biased region" description="Basic and acidic residues" evidence="1">
    <location>
        <begin position="1"/>
        <end position="14"/>
    </location>
</feature>
<evidence type="ECO:0000256" key="1">
    <source>
        <dbReference type="SAM" id="MobiDB-lite"/>
    </source>
</evidence>
<proteinExistence type="predicted"/>
<gene>
    <name evidence="2" type="ORF">CARN7_2829</name>
</gene>
<feature type="region of interest" description="Disordered" evidence="1">
    <location>
        <begin position="1"/>
        <end position="21"/>
    </location>
</feature>
<protein>
    <submittedName>
        <fullName evidence="2">Uncharacterized protein</fullName>
    </submittedName>
</protein>
<evidence type="ECO:0000313" key="2">
    <source>
        <dbReference type="EMBL" id="CBI09174.1"/>
    </source>
</evidence>
<accession>E6QPK3</accession>
<reference evidence="2" key="1">
    <citation type="submission" date="2009-10" db="EMBL/GenBank/DDBJ databases">
        <title>Diversity of trophic interactions inside an arsenic-rich microbial ecosystem.</title>
        <authorList>
            <person name="Bertin P.N."/>
            <person name="Heinrich-Salmeron A."/>
            <person name="Pelletier E."/>
            <person name="Goulhen-Chollet F."/>
            <person name="Arsene-Ploetze F."/>
            <person name="Gallien S."/>
            <person name="Calteau A."/>
            <person name="Vallenet D."/>
            <person name="Casiot C."/>
            <person name="Chane-Woon-Ming B."/>
            <person name="Giloteaux L."/>
            <person name="Barakat M."/>
            <person name="Bonnefoy V."/>
            <person name="Bruneel O."/>
            <person name="Chandler M."/>
            <person name="Cleiss J."/>
            <person name="Duran R."/>
            <person name="Elbaz-Poulichet F."/>
            <person name="Fonknechten N."/>
            <person name="Lauga B."/>
            <person name="Mornico D."/>
            <person name="Ortet P."/>
            <person name="Schaeffer C."/>
            <person name="Siguier P."/>
            <person name="Alexander Thil Smith A."/>
            <person name="Van Dorsselaer A."/>
            <person name="Weissenbach J."/>
            <person name="Medigue C."/>
            <person name="Le Paslier D."/>
        </authorList>
    </citation>
    <scope>NUCLEOTIDE SEQUENCE</scope>
</reference>
<dbReference type="EMBL" id="CABR01000003">
    <property type="protein sequence ID" value="CBI09174.1"/>
    <property type="molecule type" value="Genomic_DNA"/>
</dbReference>
<sequence>MDGEGRREQEHRGVDVGQNKNDISDARAAAAAVPPTLAGYQLPGARRAVVIPGRVTDFVVHGVLLDVRHAAVKKILNHSVKNNCITG</sequence>
<organism evidence="2">
    <name type="scientific">mine drainage metagenome</name>
    <dbReference type="NCBI Taxonomy" id="410659"/>
    <lineage>
        <taxon>unclassified sequences</taxon>
        <taxon>metagenomes</taxon>
        <taxon>ecological metagenomes</taxon>
    </lineage>
</organism>